<protein>
    <submittedName>
        <fullName evidence="1">Uncharacterized protein</fullName>
    </submittedName>
</protein>
<dbReference type="EMBL" id="VSSQ01101049">
    <property type="protein sequence ID" value="MPN42964.1"/>
    <property type="molecule type" value="Genomic_DNA"/>
</dbReference>
<comment type="caution">
    <text evidence="1">The sequence shown here is derived from an EMBL/GenBank/DDBJ whole genome shotgun (WGS) entry which is preliminary data.</text>
</comment>
<reference evidence="1" key="1">
    <citation type="submission" date="2019-08" db="EMBL/GenBank/DDBJ databases">
        <authorList>
            <person name="Kucharzyk K."/>
            <person name="Murdoch R.W."/>
            <person name="Higgins S."/>
            <person name="Loffler F."/>
        </authorList>
    </citation>
    <scope>NUCLEOTIDE SEQUENCE</scope>
</reference>
<gene>
    <name evidence="1" type="ORF">SDC9_190522</name>
</gene>
<sequence length="95" mass="11371">MFHFSPNEFKRYEVLSPDFKVIEFDTFVPTTIAFKMNDLEINISIKIRTQYDHEQFGMELSTKEDYEAAMKLITDENYISTVIDNIREYLKSRDN</sequence>
<evidence type="ECO:0000313" key="1">
    <source>
        <dbReference type="EMBL" id="MPN42964.1"/>
    </source>
</evidence>
<name>A0A645I3H7_9ZZZZ</name>
<proteinExistence type="predicted"/>
<dbReference type="AlphaFoldDB" id="A0A645I3H7"/>
<accession>A0A645I3H7</accession>
<organism evidence="1">
    <name type="scientific">bioreactor metagenome</name>
    <dbReference type="NCBI Taxonomy" id="1076179"/>
    <lineage>
        <taxon>unclassified sequences</taxon>
        <taxon>metagenomes</taxon>
        <taxon>ecological metagenomes</taxon>
    </lineage>
</organism>